<comment type="caution">
    <text evidence="3">The sequence shown here is derived from an EMBL/GenBank/DDBJ whole genome shotgun (WGS) entry which is preliminary data.</text>
</comment>
<dbReference type="Pfam" id="PF13489">
    <property type="entry name" value="Methyltransf_23"/>
    <property type="match status" value="1"/>
</dbReference>
<dbReference type="InterPro" id="IPR029063">
    <property type="entry name" value="SAM-dependent_MTases_sf"/>
</dbReference>
<feature type="region of interest" description="Disordered" evidence="2">
    <location>
        <begin position="509"/>
        <end position="595"/>
    </location>
</feature>
<evidence type="ECO:0000256" key="2">
    <source>
        <dbReference type="SAM" id="MobiDB-lite"/>
    </source>
</evidence>
<feature type="compositionally biased region" description="Low complexity" evidence="2">
    <location>
        <begin position="737"/>
        <end position="762"/>
    </location>
</feature>
<proteinExistence type="inferred from homology"/>
<feature type="compositionally biased region" description="Basic residues" evidence="2">
    <location>
        <begin position="85"/>
        <end position="94"/>
    </location>
</feature>
<organism evidence="3 4">
    <name type="scientific">Purpureocillium lilacinum</name>
    <name type="common">Paecilomyces lilacinus</name>
    <dbReference type="NCBI Taxonomy" id="33203"/>
    <lineage>
        <taxon>Eukaryota</taxon>
        <taxon>Fungi</taxon>
        <taxon>Dikarya</taxon>
        <taxon>Ascomycota</taxon>
        <taxon>Pezizomycotina</taxon>
        <taxon>Sordariomycetes</taxon>
        <taxon>Hypocreomycetidae</taxon>
        <taxon>Hypocreales</taxon>
        <taxon>Ophiocordycipitaceae</taxon>
        <taxon>Purpureocillium</taxon>
    </lineage>
</organism>
<dbReference type="EMBL" id="JAWRVI010000075">
    <property type="protein sequence ID" value="KAK4081353.1"/>
    <property type="molecule type" value="Genomic_DNA"/>
</dbReference>
<feature type="region of interest" description="Disordered" evidence="2">
    <location>
        <begin position="406"/>
        <end position="460"/>
    </location>
</feature>
<feature type="compositionally biased region" description="Pro residues" evidence="2">
    <location>
        <begin position="241"/>
        <end position="250"/>
    </location>
</feature>
<dbReference type="SUPFAM" id="SSF53335">
    <property type="entry name" value="S-adenosyl-L-methionine-dependent methyltransferases"/>
    <property type="match status" value="1"/>
</dbReference>
<evidence type="ECO:0000256" key="1">
    <source>
        <dbReference type="ARBA" id="ARBA00038158"/>
    </source>
</evidence>
<feature type="compositionally biased region" description="Low complexity" evidence="2">
    <location>
        <begin position="532"/>
        <end position="568"/>
    </location>
</feature>
<sequence length="974" mass="103711">MKARRRAVTEAAAPEISPSTRPLAKRKPLGPQVGPLAALTALINGSRFPWAKAGGGGRAKPKVRGGVCAGRRPTNGRLPSFARPGGHHARRPAHLSRAPSTVGRSVDQSPLLSGQGQVEKAGTSWHVPPRLSRFILLIIIVFNLHHPRSARCSSTPRNASLLPSCRSERPPTSQRSTAKHSPAQPSPLLARPIAAVDDKRQPSTRSWTGTSARPVRHSTKPPVRSSRQTGQDRESELPVSGLPPSPPPPAVTEADNSASIPSQPIPSVCLATTHTPSGHPSSRRTTPSHVRIHVHIHTRPVHSEPAAAKQPQRGYFVAEAQKEGAPALPVPLVCPPAGSPVLRAATNSSGEPRGGSQAWHRHWHSLTLRITVRQPRHGIVRNTLVARMPPPRSKPATALPIRQPQLHHAPEQHRPAGNDLVSSSDGEGTPADGEAKGTAKSTNVARTERGPPEATAQDESIRAYGHTYHSSGRVLIPDDASEARRMRLMHDLLKLCLDGRLAAARLPIDRPGAGLRPQTHPHVPRTSSWNQRRPPSSSSSSQPAPPSASAAGPSAAHRAAAAPRRPAARTPPGPLASASVTAGVEKAADPGATERPAAPFRILDVGTGTGAWAVEAARKYPSAQVLGVDLSAALLPKEGDAAVPANCRFEVADAADASAAFWRGTSVDGDEAPFDFIHIRNLIGGGVPDWRALLATAMGYLKPGGQLEFTEVRPRFFDVDAASAFLPRSSPSPTPSQSPSLSSSSPPGSPPSSSSAPASKPPGGVGPACEEYQRVFVENADKLGVDFDPVPKVCGWLSELGAQVVRERVDWLPVRAWGSDVLQRRKGRLVEEMLDVCLENWTLMLFGRSGWEEHKTRALIERVKGEIRDPRGRSYMKMTFITAKKPLAEEDDNGETTPGAGILTRAGGQAQGGVRRDGGGWEDRGNGLLLSAGMRRVSNAAARCTLHRLYLALDAAAGLRYRVRRGRDINITAT</sequence>
<reference evidence="3 4" key="1">
    <citation type="journal article" date="2024" name="Microbiol. Resour. Announc.">
        <title>Genome annotations for the ascomycete fungi Trichoderma harzianum, Trichoderma aggressivum, and Purpureocillium lilacinum.</title>
        <authorList>
            <person name="Beijen E.P.W."/>
            <person name="Ohm R.A."/>
        </authorList>
    </citation>
    <scope>NUCLEOTIDE SEQUENCE [LARGE SCALE GENOMIC DNA]</scope>
    <source>
        <strain evidence="3 4">CBS 150709</strain>
    </source>
</reference>
<protein>
    <recommendedName>
        <fullName evidence="5">Methyltransferase domain-containing protein</fullName>
    </recommendedName>
</protein>
<feature type="region of interest" description="Disordered" evidence="2">
    <location>
        <begin position="52"/>
        <end position="123"/>
    </location>
</feature>
<evidence type="ECO:0000313" key="4">
    <source>
        <dbReference type="Proteomes" id="UP001287286"/>
    </source>
</evidence>
<accession>A0ABR0BIV1</accession>
<evidence type="ECO:0008006" key="5">
    <source>
        <dbReference type="Google" id="ProtNLM"/>
    </source>
</evidence>
<dbReference type="Proteomes" id="UP001287286">
    <property type="component" value="Unassembled WGS sequence"/>
</dbReference>
<feature type="compositionally biased region" description="Polar residues" evidence="2">
    <location>
        <begin position="98"/>
        <end position="116"/>
    </location>
</feature>
<feature type="region of interest" description="Disordered" evidence="2">
    <location>
        <begin position="1"/>
        <end position="29"/>
    </location>
</feature>
<name>A0ABR0BIV1_PURLI</name>
<dbReference type="PANTHER" id="PTHR43591">
    <property type="entry name" value="METHYLTRANSFERASE"/>
    <property type="match status" value="1"/>
</dbReference>
<gene>
    <name evidence="3" type="ORF">Purlil1_11695</name>
</gene>
<dbReference type="CDD" id="cd02440">
    <property type="entry name" value="AdoMet_MTases"/>
    <property type="match status" value="1"/>
</dbReference>
<feature type="region of interest" description="Disordered" evidence="2">
    <location>
        <begin position="727"/>
        <end position="766"/>
    </location>
</feature>
<keyword evidence="4" id="KW-1185">Reference proteome</keyword>
<dbReference type="Gene3D" id="3.40.50.150">
    <property type="entry name" value="Vaccinia Virus protein VP39"/>
    <property type="match status" value="1"/>
</dbReference>
<evidence type="ECO:0000313" key="3">
    <source>
        <dbReference type="EMBL" id="KAK4081353.1"/>
    </source>
</evidence>
<feature type="region of interest" description="Disordered" evidence="2">
    <location>
        <begin position="889"/>
        <end position="920"/>
    </location>
</feature>
<feature type="region of interest" description="Disordered" evidence="2">
    <location>
        <begin position="149"/>
        <end position="287"/>
    </location>
</feature>
<dbReference type="PANTHER" id="PTHR43591:SF10">
    <property type="entry name" value="ABC TRANSMEMBRANE TYPE-1 DOMAIN-CONTAINING PROTEIN-RELATED"/>
    <property type="match status" value="1"/>
</dbReference>
<feature type="compositionally biased region" description="Polar residues" evidence="2">
    <location>
        <begin position="270"/>
        <end position="287"/>
    </location>
</feature>
<comment type="similarity">
    <text evidence="1">Belongs to the methyltransferase superfamily. LaeA methyltransferase family.</text>
</comment>